<evidence type="ECO:0000313" key="2">
    <source>
        <dbReference type="Proteomes" id="UP000828941"/>
    </source>
</evidence>
<gene>
    <name evidence="1" type="ORF">L6164_025562</name>
</gene>
<comment type="caution">
    <text evidence="1">The sequence shown here is derived from an EMBL/GenBank/DDBJ whole genome shotgun (WGS) entry which is preliminary data.</text>
</comment>
<evidence type="ECO:0000313" key="1">
    <source>
        <dbReference type="EMBL" id="KAI4317713.1"/>
    </source>
</evidence>
<reference evidence="1 2" key="1">
    <citation type="journal article" date="2022" name="DNA Res.">
        <title>Chromosomal-level genome assembly of the orchid tree Bauhinia variegata (Leguminosae; Cercidoideae) supports the allotetraploid origin hypothesis of Bauhinia.</title>
        <authorList>
            <person name="Zhong Y."/>
            <person name="Chen Y."/>
            <person name="Zheng D."/>
            <person name="Pang J."/>
            <person name="Liu Y."/>
            <person name="Luo S."/>
            <person name="Meng S."/>
            <person name="Qian L."/>
            <person name="Wei D."/>
            <person name="Dai S."/>
            <person name="Zhou R."/>
        </authorList>
    </citation>
    <scope>NUCLEOTIDE SEQUENCE [LARGE SCALE GENOMIC DNA]</scope>
    <source>
        <strain evidence="1">BV-YZ2020</strain>
    </source>
</reference>
<dbReference type="Proteomes" id="UP000828941">
    <property type="component" value="Chromosome 10"/>
</dbReference>
<proteinExistence type="predicted"/>
<protein>
    <submittedName>
        <fullName evidence="1">Uncharacterized protein</fullName>
    </submittedName>
</protein>
<keyword evidence="2" id="KW-1185">Reference proteome</keyword>
<accession>A0ACB9M0V0</accession>
<dbReference type="EMBL" id="CM039435">
    <property type="protein sequence ID" value="KAI4317713.1"/>
    <property type="molecule type" value="Genomic_DNA"/>
</dbReference>
<sequence>MARGSDEDLCDDDDAVLAEETTSKKQRLADPGDEALTALSLREGDGAQPTPGEVHAPPQGSQPFPTLPPELLVEVLSRLPVKSLLQLRCVCKSWKSLISDPQFVKKHLQMSVMDPKFTHHKLIFQFSKRSFTLKYCSVYSIFNYSSTRAAVLKYPTTYRGYDMIVGSCNGLLCFANKQKGVLLCNPSMRTLKESPFLGNEPRVGSYTVYGFGYDHLNDCYKVVAIFCYSEGRNAYKTDVKVYTLGTSYWRRILEFPVVPYDDTGKFVSGTGTINWVGKSTTGSRYPWVIVSLDLGKETYQEVLQPDYEVGLVVSLGVLRDCLCICHYYNTHLDLWLMKDCGLTVSWTKLVTIHEDITSFKPLCTSEIGEILSETVPNFNIGLYDPRDSKVKHPEIKNIKGWVEAEVYVESLVSPCS</sequence>
<organism evidence="1 2">
    <name type="scientific">Bauhinia variegata</name>
    <name type="common">Purple orchid tree</name>
    <name type="synonym">Phanera variegata</name>
    <dbReference type="NCBI Taxonomy" id="167791"/>
    <lineage>
        <taxon>Eukaryota</taxon>
        <taxon>Viridiplantae</taxon>
        <taxon>Streptophyta</taxon>
        <taxon>Embryophyta</taxon>
        <taxon>Tracheophyta</taxon>
        <taxon>Spermatophyta</taxon>
        <taxon>Magnoliopsida</taxon>
        <taxon>eudicotyledons</taxon>
        <taxon>Gunneridae</taxon>
        <taxon>Pentapetalae</taxon>
        <taxon>rosids</taxon>
        <taxon>fabids</taxon>
        <taxon>Fabales</taxon>
        <taxon>Fabaceae</taxon>
        <taxon>Cercidoideae</taxon>
        <taxon>Cercideae</taxon>
        <taxon>Bauhiniinae</taxon>
        <taxon>Bauhinia</taxon>
    </lineage>
</organism>
<name>A0ACB9M0V0_BAUVA</name>